<proteinExistence type="predicted"/>
<dbReference type="InterPro" id="IPR050679">
    <property type="entry name" value="Bact_HTH_transcr_reg"/>
</dbReference>
<dbReference type="InterPro" id="IPR000524">
    <property type="entry name" value="Tscrpt_reg_HTH_GntR"/>
</dbReference>
<dbReference type="Gene3D" id="1.10.10.10">
    <property type="entry name" value="Winged helix-like DNA-binding domain superfamily/Winged helix DNA-binding domain"/>
    <property type="match status" value="1"/>
</dbReference>
<keyword evidence="2" id="KW-0238">DNA-binding</keyword>
<dbReference type="Pfam" id="PF00392">
    <property type="entry name" value="GntR"/>
    <property type="match status" value="1"/>
</dbReference>
<evidence type="ECO:0000313" key="6">
    <source>
        <dbReference type="Proteomes" id="UP000886785"/>
    </source>
</evidence>
<sequence>MEKRGIGLNGDLMSTQVASALMRELKTGIYADAEKLPAEMELAGQYGVSRTVIRDALSDLENAGFIERVRGVGTVVNRRIVALDNRLDLKLEYSDMIWSMGSRPVVDSIVLREESASETAADRLGIPPGGRLIACRKRVLANRKPVIYSVDYIPQSIFDGIDYMALDWYQPIFDLLSKYCGLNVTNSITHVSATNGDSFIRSMLTPGEGAALLLLEEVSFCKLNRPVLYSLSYYTSFFDFTLLRKKF</sequence>
<accession>A0A9D1J172</accession>
<dbReference type="AlphaFoldDB" id="A0A9D1J172"/>
<feature type="domain" description="HTH gntR-type" evidence="4">
    <location>
        <begin position="11"/>
        <end position="79"/>
    </location>
</feature>
<dbReference type="CDD" id="cd07377">
    <property type="entry name" value="WHTH_GntR"/>
    <property type="match status" value="1"/>
</dbReference>
<dbReference type="PANTHER" id="PTHR44846">
    <property type="entry name" value="MANNOSYL-D-GLYCERATE TRANSPORT/METABOLISM SYSTEM REPRESSOR MNGR-RELATED"/>
    <property type="match status" value="1"/>
</dbReference>
<reference evidence="5" key="1">
    <citation type="submission" date="2020-10" db="EMBL/GenBank/DDBJ databases">
        <authorList>
            <person name="Gilroy R."/>
        </authorList>
    </citation>
    <scope>NUCLEOTIDE SEQUENCE</scope>
    <source>
        <strain evidence="5">ChiSjej1B19-7085</strain>
    </source>
</reference>
<dbReference type="GO" id="GO:0003677">
    <property type="term" value="F:DNA binding"/>
    <property type="evidence" value="ECO:0007669"/>
    <property type="project" value="UniProtKB-KW"/>
</dbReference>
<dbReference type="Pfam" id="PF07702">
    <property type="entry name" value="UTRA"/>
    <property type="match status" value="1"/>
</dbReference>
<dbReference type="SMART" id="SM00345">
    <property type="entry name" value="HTH_GNTR"/>
    <property type="match status" value="1"/>
</dbReference>
<evidence type="ECO:0000313" key="5">
    <source>
        <dbReference type="EMBL" id="HIR57172.1"/>
    </source>
</evidence>
<protein>
    <submittedName>
        <fullName evidence="5">GntR family transcriptional regulator</fullName>
    </submittedName>
</protein>
<dbReference type="PRINTS" id="PR00035">
    <property type="entry name" value="HTHGNTR"/>
</dbReference>
<evidence type="ECO:0000256" key="2">
    <source>
        <dbReference type="ARBA" id="ARBA00023125"/>
    </source>
</evidence>
<dbReference type="SUPFAM" id="SSF46785">
    <property type="entry name" value="Winged helix' DNA-binding domain"/>
    <property type="match status" value="1"/>
</dbReference>
<dbReference type="PROSITE" id="PS50949">
    <property type="entry name" value="HTH_GNTR"/>
    <property type="match status" value="1"/>
</dbReference>
<dbReference type="GO" id="GO:0045892">
    <property type="term" value="P:negative regulation of DNA-templated transcription"/>
    <property type="evidence" value="ECO:0007669"/>
    <property type="project" value="TreeGrafter"/>
</dbReference>
<evidence type="ECO:0000256" key="3">
    <source>
        <dbReference type="ARBA" id="ARBA00023163"/>
    </source>
</evidence>
<dbReference type="SMART" id="SM00866">
    <property type="entry name" value="UTRA"/>
    <property type="match status" value="1"/>
</dbReference>
<comment type="caution">
    <text evidence="5">The sequence shown here is derived from an EMBL/GenBank/DDBJ whole genome shotgun (WGS) entry which is preliminary data.</text>
</comment>
<dbReference type="SUPFAM" id="SSF64288">
    <property type="entry name" value="Chorismate lyase-like"/>
    <property type="match status" value="1"/>
</dbReference>
<keyword evidence="3" id="KW-0804">Transcription</keyword>
<dbReference type="InterPro" id="IPR028978">
    <property type="entry name" value="Chorismate_lyase_/UTRA_dom_sf"/>
</dbReference>
<dbReference type="InterPro" id="IPR011663">
    <property type="entry name" value="UTRA"/>
</dbReference>
<gene>
    <name evidence="5" type="ORF">IAA54_05840</name>
</gene>
<evidence type="ECO:0000256" key="1">
    <source>
        <dbReference type="ARBA" id="ARBA00023015"/>
    </source>
</evidence>
<name>A0A9D1J172_9FIRM</name>
<reference evidence="5" key="2">
    <citation type="journal article" date="2021" name="PeerJ">
        <title>Extensive microbial diversity within the chicken gut microbiome revealed by metagenomics and culture.</title>
        <authorList>
            <person name="Gilroy R."/>
            <person name="Ravi A."/>
            <person name="Getino M."/>
            <person name="Pursley I."/>
            <person name="Horton D.L."/>
            <person name="Alikhan N.F."/>
            <person name="Baker D."/>
            <person name="Gharbi K."/>
            <person name="Hall N."/>
            <person name="Watson M."/>
            <person name="Adriaenssens E.M."/>
            <person name="Foster-Nyarko E."/>
            <person name="Jarju S."/>
            <person name="Secka A."/>
            <person name="Antonio M."/>
            <person name="Oren A."/>
            <person name="Chaudhuri R.R."/>
            <person name="La Ragione R."/>
            <person name="Hildebrand F."/>
            <person name="Pallen M.J."/>
        </authorList>
    </citation>
    <scope>NUCLEOTIDE SEQUENCE</scope>
    <source>
        <strain evidence="5">ChiSjej1B19-7085</strain>
    </source>
</reference>
<dbReference type="Gene3D" id="3.40.1410.10">
    <property type="entry name" value="Chorismate lyase-like"/>
    <property type="match status" value="1"/>
</dbReference>
<keyword evidence="1" id="KW-0805">Transcription regulation</keyword>
<organism evidence="5 6">
    <name type="scientific">Candidatus Gallacutalibacter pullicola</name>
    <dbReference type="NCBI Taxonomy" id="2840830"/>
    <lineage>
        <taxon>Bacteria</taxon>
        <taxon>Bacillati</taxon>
        <taxon>Bacillota</taxon>
        <taxon>Clostridia</taxon>
        <taxon>Eubacteriales</taxon>
        <taxon>Candidatus Gallacutalibacter</taxon>
    </lineage>
</organism>
<dbReference type="Proteomes" id="UP000886785">
    <property type="component" value="Unassembled WGS sequence"/>
</dbReference>
<dbReference type="InterPro" id="IPR036390">
    <property type="entry name" value="WH_DNA-bd_sf"/>
</dbReference>
<evidence type="ECO:0000259" key="4">
    <source>
        <dbReference type="PROSITE" id="PS50949"/>
    </source>
</evidence>
<dbReference type="GO" id="GO:0003700">
    <property type="term" value="F:DNA-binding transcription factor activity"/>
    <property type="evidence" value="ECO:0007669"/>
    <property type="project" value="InterPro"/>
</dbReference>
<dbReference type="PANTHER" id="PTHR44846:SF17">
    <property type="entry name" value="GNTR-FAMILY TRANSCRIPTIONAL REGULATOR"/>
    <property type="match status" value="1"/>
</dbReference>
<dbReference type="InterPro" id="IPR036388">
    <property type="entry name" value="WH-like_DNA-bd_sf"/>
</dbReference>
<dbReference type="EMBL" id="DVHF01000067">
    <property type="protein sequence ID" value="HIR57172.1"/>
    <property type="molecule type" value="Genomic_DNA"/>
</dbReference>